<proteinExistence type="predicted"/>
<feature type="region of interest" description="Disordered" evidence="1">
    <location>
        <begin position="69"/>
        <end position="89"/>
    </location>
</feature>
<reference evidence="2" key="1">
    <citation type="submission" date="2019-01" db="EMBL/GenBank/DDBJ databases">
        <title>Draft genome sequences of three monokaryotic isolates of the white-rot basidiomycete fungus Dichomitus squalens.</title>
        <authorList>
            <consortium name="DOE Joint Genome Institute"/>
            <person name="Lopez S.C."/>
            <person name="Andreopoulos B."/>
            <person name="Pangilinan J."/>
            <person name="Lipzen A."/>
            <person name="Riley R."/>
            <person name="Ahrendt S."/>
            <person name="Ng V."/>
            <person name="Barry K."/>
            <person name="Daum C."/>
            <person name="Grigoriev I.V."/>
            <person name="Hilden K.S."/>
            <person name="Makela M.R."/>
            <person name="de Vries R.P."/>
        </authorList>
    </citation>
    <scope>NUCLEOTIDE SEQUENCE [LARGE SCALE GENOMIC DNA]</scope>
    <source>
        <strain evidence="2">OM18370.1</strain>
    </source>
</reference>
<name>A0A4Q9MIX1_9APHY</name>
<dbReference type="Proteomes" id="UP000292957">
    <property type="component" value="Unassembled WGS sequence"/>
</dbReference>
<feature type="compositionally biased region" description="Polar residues" evidence="1">
    <location>
        <begin position="69"/>
        <end position="78"/>
    </location>
</feature>
<organism evidence="2">
    <name type="scientific">Dichomitus squalens</name>
    <dbReference type="NCBI Taxonomy" id="114155"/>
    <lineage>
        <taxon>Eukaryota</taxon>
        <taxon>Fungi</taxon>
        <taxon>Dikarya</taxon>
        <taxon>Basidiomycota</taxon>
        <taxon>Agaricomycotina</taxon>
        <taxon>Agaricomycetes</taxon>
        <taxon>Polyporales</taxon>
        <taxon>Polyporaceae</taxon>
        <taxon>Dichomitus</taxon>
    </lineage>
</organism>
<evidence type="ECO:0000313" key="2">
    <source>
        <dbReference type="EMBL" id="TBU27480.1"/>
    </source>
</evidence>
<dbReference type="EMBL" id="ML143432">
    <property type="protein sequence ID" value="TBU27480.1"/>
    <property type="molecule type" value="Genomic_DNA"/>
</dbReference>
<gene>
    <name evidence="2" type="ORF">BD311DRAFT_778953</name>
</gene>
<accession>A0A4Q9MIX1</accession>
<evidence type="ECO:0000256" key="1">
    <source>
        <dbReference type="SAM" id="MobiDB-lite"/>
    </source>
</evidence>
<dbReference type="AlphaFoldDB" id="A0A4Q9MIX1"/>
<sequence length="89" mass="9725">MLILLAVMLQMPKYERQDGIIPRSNGSDQRGTLAGVVAFAYQHPLQITAPTTYVCLPGQPLRARLRATQEATALSRPTSPLDKKHAQVG</sequence>
<protein>
    <submittedName>
        <fullName evidence="2">Uncharacterized protein</fullName>
    </submittedName>
</protein>